<proteinExistence type="inferred from homology"/>
<sequence length="158" mass="16896">MTEREKRIPLYALQRCTHVWGPDAGEFRPERWLRMSAEAAPGSAAAAAEAETDDVVKAAATQAARGWLPFSEGPRNCVGMSLALMELRAALALLCGRFRSAPPGGPIRGQQQAGLGSLHSTTSHPYLRARRGHTGGLRACSRPEYQRSAVRACGASPS</sequence>
<keyword evidence="3" id="KW-0349">Heme</keyword>
<comment type="cofactor">
    <cofactor evidence="1">
        <name>heme</name>
        <dbReference type="ChEBI" id="CHEBI:30413"/>
    </cofactor>
</comment>
<dbReference type="InterPro" id="IPR001128">
    <property type="entry name" value="Cyt_P450"/>
</dbReference>
<dbReference type="InterPro" id="IPR050121">
    <property type="entry name" value="Cytochrome_P450_monoxygenase"/>
</dbReference>
<evidence type="ECO:0000256" key="2">
    <source>
        <dbReference type="ARBA" id="ARBA00010617"/>
    </source>
</evidence>
<dbReference type="PANTHER" id="PTHR24305:SF166">
    <property type="entry name" value="CYTOCHROME P450 12A4, MITOCHONDRIAL-RELATED"/>
    <property type="match status" value="1"/>
</dbReference>
<dbReference type="GO" id="GO:0004497">
    <property type="term" value="F:monooxygenase activity"/>
    <property type="evidence" value="ECO:0007669"/>
    <property type="project" value="UniProtKB-KW"/>
</dbReference>
<dbReference type="PROSITE" id="PS00086">
    <property type="entry name" value="CYTOCHROME_P450"/>
    <property type="match status" value="1"/>
</dbReference>
<dbReference type="EMBL" id="PGGS01000266">
    <property type="protein sequence ID" value="PNH05993.1"/>
    <property type="molecule type" value="Genomic_DNA"/>
</dbReference>
<dbReference type="SUPFAM" id="SSF48264">
    <property type="entry name" value="Cytochrome P450"/>
    <property type="match status" value="1"/>
</dbReference>
<dbReference type="Proteomes" id="UP000236333">
    <property type="component" value="Unassembled WGS sequence"/>
</dbReference>
<dbReference type="InterPro" id="IPR017972">
    <property type="entry name" value="Cyt_P450_CS"/>
</dbReference>
<dbReference type="AlphaFoldDB" id="A0A2J8A0D5"/>
<comment type="similarity">
    <text evidence="2 3">Belongs to the cytochrome P450 family.</text>
</comment>
<organism evidence="4 5">
    <name type="scientific">Tetrabaena socialis</name>
    <dbReference type="NCBI Taxonomy" id="47790"/>
    <lineage>
        <taxon>Eukaryota</taxon>
        <taxon>Viridiplantae</taxon>
        <taxon>Chlorophyta</taxon>
        <taxon>core chlorophytes</taxon>
        <taxon>Chlorophyceae</taxon>
        <taxon>CS clade</taxon>
        <taxon>Chlamydomonadales</taxon>
        <taxon>Tetrabaenaceae</taxon>
        <taxon>Tetrabaena</taxon>
    </lineage>
</organism>
<dbReference type="GO" id="GO:0020037">
    <property type="term" value="F:heme binding"/>
    <property type="evidence" value="ECO:0007669"/>
    <property type="project" value="InterPro"/>
</dbReference>
<dbReference type="OrthoDB" id="548633at2759"/>
<keyword evidence="3" id="KW-0408">Iron</keyword>
<evidence type="ECO:0000256" key="1">
    <source>
        <dbReference type="ARBA" id="ARBA00001971"/>
    </source>
</evidence>
<keyword evidence="5" id="KW-1185">Reference proteome</keyword>
<keyword evidence="3" id="KW-0560">Oxidoreductase</keyword>
<comment type="caution">
    <text evidence="4">The sequence shown here is derived from an EMBL/GenBank/DDBJ whole genome shotgun (WGS) entry which is preliminary data.</text>
</comment>
<protein>
    <submittedName>
        <fullName evidence="4">Cytochrome P450 94A2</fullName>
    </submittedName>
</protein>
<name>A0A2J8A0D5_9CHLO</name>
<dbReference type="GO" id="GO:0016705">
    <property type="term" value="F:oxidoreductase activity, acting on paired donors, with incorporation or reduction of molecular oxygen"/>
    <property type="evidence" value="ECO:0007669"/>
    <property type="project" value="InterPro"/>
</dbReference>
<dbReference type="Pfam" id="PF00067">
    <property type="entry name" value="p450"/>
    <property type="match status" value="1"/>
</dbReference>
<dbReference type="PANTHER" id="PTHR24305">
    <property type="entry name" value="CYTOCHROME P450"/>
    <property type="match status" value="1"/>
</dbReference>
<evidence type="ECO:0000256" key="3">
    <source>
        <dbReference type="RuleBase" id="RU000461"/>
    </source>
</evidence>
<dbReference type="Gene3D" id="1.10.630.10">
    <property type="entry name" value="Cytochrome P450"/>
    <property type="match status" value="1"/>
</dbReference>
<dbReference type="InterPro" id="IPR036396">
    <property type="entry name" value="Cyt_P450_sf"/>
</dbReference>
<keyword evidence="3" id="KW-0479">Metal-binding</keyword>
<accession>A0A2J8A0D5</accession>
<keyword evidence="3" id="KW-0503">Monooxygenase</keyword>
<evidence type="ECO:0000313" key="4">
    <source>
        <dbReference type="EMBL" id="PNH05993.1"/>
    </source>
</evidence>
<gene>
    <name evidence="4" type="ORF">TSOC_007696</name>
</gene>
<dbReference type="GO" id="GO:0005506">
    <property type="term" value="F:iron ion binding"/>
    <property type="evidence" value="ECO:0007669"/>
    <property type="project" value="InterPro"/>
</dbReference>
<reference evidence="4 5" key="1">
    <citation type="journal article" date="2017" name="Mol. Biol. Evol.">
        <title>The 4-celled Tetrabaena socialis nuclear genome reveals the essential components for genetic control of cell number at the origin of multicellularity in the volvocine lineage.</title>
        <authorList>
            <person name="Featherston J."/>
            <person name="Arakaki Y."/>
            <person name="Hanschen E.R."/>
            <person name="Ferris P.J."/>
            <person name="Michod R.E."/>
            <person name="Olson B.J.S.C."/>
            <person name="Nozaki H."/>
            <person name="Durand P.M."/>
        </authorList>
    </citation>
    <scope>NUCLEOTIDE SEQUENCE [LARGE SCALE GENOMIC DNA]</scope>
    <source>
        <strain evidence="4 5">NIES-571</strain>
    </source>
</reference>
<evidence type="ECO:0000313" key="5">
    <source>
        <dbReference type="Proteomes" id="UP000236333"/>
    </source>
</evidence>